<reference evidence="1 2" key="1">
    <citation type="submission" date="2016-03" db="EMBL/GenBank/DDBJ databases">
        <authorList>
            <person name="Ploux O."/>
        </authorList>
    </citation>
    <scope>NUCLEOTIDE SEQUENCE [LARGE SCALE GENOMIC DNA]</scope>
    <source>
        <strain evidence="1 2">UAMH 11012</strain>
    </source>
</reference>
<dbReference type="InterPro" id="IPR038071">
    <property type="entry name" value="UROD/MetE-like_sf"/>
</dbReference>
<dbReference type="AlphaFoldDB" id="A0A1L7X2T4"/>
<keyword evidence="2" id="KW-1185">Reference proteome</keyword>
<dbReference type="OrthoDB" id="5422863at2759"/>
<dbReference type="SUPFAM" id="SSF51726">
    <property type="entry name" value="UROD/MetE-like"/>
    <property type="match status" value="1"/>
</dbReference>
<dbReference type="Proteomes" id="UP000184330">
    <property type="component" value="Unassembled WGS sequence"/>
</dbReference>
<evidence type="ECO:0000313" key="2">
    <source>
        <dbReference type="Proteomes" id="UP000184330"/>
    </source>
</evidence>
<gene>
    <name evidence="1" type="ORF">PAC_09213</name>
</gene>
<protein>
    <submittedName>
        <fullName evidence="1">Uncharacterized protein</fullName>
    </submittedName>
</protein>
<accession>A0A1L7X2T4</accession>
<dbReference type="Gene3D" id="3.20.20.210">
    <property type="match status" value="1"/>
</dbReference>
<evidence type="ECO:0000313" key="1">
    <source>
        <dbReference type="EMBL" id="CZR59321.1"/>
    </source>
</evidence>
<organism evidence="1 2">
    <name type="scientific">Phialocephala subalpina</name>
    <dbReference type="NCBI Taxonomy" id="576137"/>
    <lineage>
        <taxon>Eukaryota</taxon>
        <taxon>Fungi</taxon>
        <taxon>Dikarya</taxon>
        <taxon>Ascomycota</taxon>
        <taxon>Pezizomycotina</taxon>
        <taxon>Leotiomycetes</taxon>
        <taxon>Helotiales</taxon>
        <taxon>Mollisiaceae</taxon>
        <taxon>Phialocephala</taxon>
        <taxon>Phialocephala fortinii species complex</taxon>
    </lineage>
</organism>
<dbReference type="EMBL" id="FJOG01000013">
    <property type="protein sequence ID" value="CZR59321.1"/>
    <property type="molecule type" value="Genomic_DNA"/>
</dbReference>
<name>A0A1L7X2T4_9HELO</name>
<proteinExistence type="predicted"/>
<sequence>MSETNSAPENRPRHVHIVGSVCLETNKEVFTRLSTTFPTQLHRIPDGETGDRFNFVVWQRESFKPFLTNWYGREVHEEPSSPWTIEPINCRYDSVALDSYKEFCRLRDSGVIQKGVRFQVCLPTPANVIVGLILPKYQVQVEPFYEKALIAAARRIQDSIPKEDLAIQWDMAMDIGLIEFSKFETKPDWTPPFLSDPWFSPVKEGVIERAVRVMKCVDGDVPMGVHLCYGDGGHKHFIEPKDLLLLVELANSISAGIGRDFDWIHVPVPKGRVDDAYFAPLKDLKLGPESELILGLAHAWDLEGTEKRIEVARKFVDNFAISTECGMGRTPKEEFDSVIEVMAAVTAP</sequence>